<gene>
    <name evidence="1" type="ORF">E1269_15695</name>
</gene>
<evidence type="ECO:0000313" key="2">
    <source>
        <dbReference type="Proteomes" id="UP000294739"/>
    </source>
</evidence>
<accession>A0A4R5DE65</accession>
<dbReference type="RefSeq" id="WP_131896129.1">
    <property type="nucleotide sequence ID" value="NZ_SMKZ01000021.1"/>
</dbReference>
<dbReference type="AlphaFoldDB" id="A0A4R5DE65"/>
<protein>
    <submittedName>
        <fullName evidence="1">Uncharacterized protein</fullName>
    </submittedName>
</protein>
<keyword evidence="2" id="KW-1185">Reference proteome</keyword>
<dbReference type="Proteomes" id="UP000294739">
    <property type="component" value="Unassembled WGS sequence"/>
</dbReference>
<sequence>MPVSPSVRRRCQDLLEPGERIAYLIPVSAVWLGTAASGVDCFVVVSDRRIAVLIGGLLRRDRPKEVNLQYPRTTRLGPVERDSVPQFQLGGRVYEIEDEYVAQVNAADAELDGAGAFPRDPFPDL</sequence>
<reference evidence="1 2" key="1">
    <citation type="submission" date="2019-03" db="EMBL/GenBank/DDBJ databases">
        <title>Draft genome sequences of novel Actinobacteria.</title>
        <authorList>
            <person name="Sahin N."/>
            <person name="Ay H."/>
            <person name="Saygin H."/>
        </authorList>
    </citation>
    <scope>NUCLEOTIDE SEQUENCE [LARGE SCALE GENOMIC DNA]</scope>
    <source>
        <strain evidence="1 2">5K138</strain>
    </source>
</reference>
<evidence type="ECO:0000313" key="1">
    <source>
        <dbReference type="EMBL" id="TDE08875.1"/>
    </source>
</evidence>
<organism evidence="1 2">
    <name type="scientific">Jiangella asiatica</name>
    <dbReference type="NCBI Taxonomy" id="2530372"/>
    <lineage>
        <taxon>Bacteria</taxon>
        <taxon>Bacillati</taxon>
        <taxon>Actinomycetota</taxon>
        <taxon>Actinomycetes</taxon>
        <taxon>Jiangellales</taxon>
        <taxon>Jiangellaceae</taxon>
        <taxon>Jiangella</taxon>
    </lineage>
</organism>
<proteinExistence type="predicted"/>
<comment type="caution">
    <text evidence="1">The sequence shown here is derived from an EMBL/GenBank/DDBJ whole genome shotgun (WGS) entry which is preliminary data.</text>
</comment>
<dbReference type="OrthoDB" id="3629087at2"/>
<dbReference type="EMBL" id="SMKZ01000021">
    <property type="protein sequence ID" value="TDE08875.1"/>
    <property type="molecule type" value="Genomic_DNA"/>
</dbReference>
<dbReference type="InParanoid" id="A0A4R5DE65"/>
<name>A0A4R5DE65_9ACTN</name>